<name>A0AA94HUX4_DESDE</name>
<comment type="caution">
    <text evidence="6">The sequence shown here is derived from an EMBL/GenBank/DDBJ whole genome shotgun (WGS) entry which is preliminary data.</text>
</comment>
<dbReference type="Proteomes" id="UP000182680">
    <property type="component" value="Unassembled WGS sequence"/>
</dbReference>
<keyword evidence="2" id="KW-0805">Transcription regulation</keyword>
<comment type="similarity">
    <text evidence="1">Belongs to the LysR transcriptional regulatory family.</text>
</comment>
<dbReference type="InterPro" id="IPR005119">
    <property type="entry name" value="LysR_subst-bd"/>
</dbReference>
<proteinExistence type="inferred from homology"/>
<evidence type="ECO:0000256" key="3">
    <source>
        <dbReference type="ARBA" id="ARBA00023125"/>
    </source>
</evidence>
<gene>
    <name evidence="6" type="ORF">SAMN02910291_02594</name>
</gene>
<protein>
    <submittedName>
        <fullName evidence="6">DNA-binding transcriptional regulator, LysR family</fullName>
    </submittedName>
</protein>
<dbReference type="InterPro" id="IPR036388">
    <property type="entry name" value="WH-like_DNA-bd_sf"/>
</dbReference>
<reference evidence="7" key="1">
    <citation type="submission" date="2016-11" db="EMBL/GenBank/DDBJ databases">
        <authorList>
            <person name="Jaros S."/>
            <person name="Januszkiewicz K."/>
            <person name="Wedrychowicz H."/>
        </authorList>
    </citation>
    <scope>NUCLEOTIDE SEQUENCE [LARGE SCALE GENOMIC DNA]</scope>
    <source>
        <strain evidence="7">DSM 7057</strain>
    </source>
</reference>
<evidence type="ECO:0000313" key="7">
    <source>
        <dbReference type="Proteomes" id="UP000182680"/>
    </source>
</evidence>
<dbReference type="PANTHER" id="PTHR30126">
    <property type="entry name" value="HTH-TYPE TRANSCRIPTIONAL REGULATOR"/>
    <property type="match status" value="1"/>
</dbReference>
<keyword evidence="4" id="KW-0804">Transcription</keyword>
<dbReference type="InterPro" id="IPR000847">
    <property type="entry name" value="LysR_HTH_N"/>
</dbReference>
<dbReference type="Pfam" id="PF03466">
    <property type="entry name" value="LysR_substrate"/>
    <property type="match status" value="1"/>
</dbReference>
<evidence type="ECO:0000256" key="4">
    <source>
        <dbReference type="ARBA" id="ARBA00023163"/>
    </source>
</evidence>
<sequence length="292" mass="33232">MKVAHLETFAKVASTGSFTRAAHELFSTQPTVTTHIQMLEQELGCQLFRRSKKQVCLTENGKNIYQKVEEIFQLIDTIKSINVNNELTGVLNIAASSVMGSNFLPHVLQKIFSEHPKVNIQLRFGNSHSIASWVDEGFVDIGFAPVSSGFPRLVFTPLLVEPCILLAGCKKYEYYKELFESGRCASTDFIIREKGTKLYEVSMHWLKKQPFYTETKPPHILWNIESIKNLVIEGSGIAILPKCSVERCLQHNLVQEITSDIKLGDITYCMIERKNEHYNKIGSMFRELLLNK</sequence>
<dbReference type="Pfam" id="PF00126">
    <property type="entry name" value="HTH_1"/>
    <property type="match status" value="1"/>
</dbReference>
<dbReference type="GO" id="GO:0003700">
    <property type="term" value="F:DNA-binding transcription factor activity"/>
    <property type="evidence" value="ECO:0007669"/>
    <property type="project" value="InterPro"/>
</dbReference>
<dbReference type="SUPFAM" id="SSF46785">
    <property type="entry name" value="Winged helix' DNA-binding domain"/>
    <property type="match status" value="1"/>
</dbReference>
<dbReference type="FunFam" id="1.10.10.10:FF:000001">
    <property type="entry name" value="LysR family transcriptional regulator"/>
    <property type="match status" value="1"/>
</dbReference>
<feature type="domain" description="HTH lysR-type" evidence="5">
    <location>
        <begin position="1"/>
        <end position="58"/>
    </location>
</feature>
<dbReference type="PANTHER" id="PTHR30126:SF40">
    <property type="entry name" value="HTH-TYPE TRANSCRIPTIONAL REGULATOR GLTR"/>
    <property type="match status" value="1"/>
</dbReference>
<dbReference type="EMBL" id="FPIW01000071">
    <property type="protein sequence ID" value="SFW70187.1"/>
    <property type="molecule type" value="Genomic_DNA"/>
</dbReference>
<evidence type="ECO:0000259" key="5">
    <source>
        <dbReference type="PROSITE" id="PS50931"/>
    </source>
</evidence>
<dbReference type="GO" id="GO:0000976">
    <property type="term" value="F:transcription cis-regulatory region binding"/>
    <property type="evidence" value="ECO:0007669"/>
    <property type="project" value="TreeGrafter"/>
</dbReference>
<evidence type="ECO:0000256" key="2">
    <source>
        <dbReference type="ARBA" id="ARBA00023015"/>
    </source>
</evidence>
<dbReference type="InterPro" id="IPR036390">
    <property type="entry name" value="WH_DNA-bd_sf"/>
</dbReference>
<accession>A0AA94HUX4</accession>
<dbReference type="SUPFAM" id="SSF53850">
    <property type="entry name" value="Periplasmic binding protein-like II"/>
    <property type="match status" value="1"/>
</dbReference>
<evidence type="ECO:0000313" key="6">
    <source>
        <dbReference type="EMBL" id="SFW70187.1"/>
    </source>
</evidence>
<evidence type="ECO:0000256" key="1">
    <source>
        <dbReference type="ARBA" id="ARBA00009437"/>
    </source>
</evidence>
<dbReference type="PRINTS" id="PR00039">
    <property type="entry name" value="HTHLYSR"/>
</dbReference>
<keyword evidence="3 6" id="KW-0238">DNA-binding</keyword>
<dbReference type="AlphaFoldDB" id="A0AA94HUX4"/>
<dbReference type="Gene3D" id="3.40.190.10">
    <property type="entry name" value="Periplasmic binding protein-like II"/>
    <property type="match status" value="2"/>
</dbReference>
<organism evidence="6 7">
    <name type="scientific">Desulfovibrio desulfuricans</name>
    <dbReference type="NCBI Taxonomy" id="876"/>
    <lineage>
        <taxon>Bacteria</taxon>
        <taxon>Pseudomonadati</taxon>
        <taxon>Thermodesulfobacteriota</taxon>
        <taxon>Desulfovibrionia</taxon>
        <taxon>Desulfovibrionales</taxon>
        <taxon>Desulfovibrionaceae</taxon>
        <taxon>Desulfovibrio</taxon>
    </lineage>
</organism>
<dbReference type="RefSeq" id="WP_072312443.1">
    <property type="nucleotide sequence ID" value="NZ_FPIW01000071.1"/>
</dbReference>
<dbReference type="CDD" id="cd05466">
    <property type="entry name" value="PBP2_LTTR_substrate"/>
    <property type="match status" value="1"/>
</dbReference>
<dbReference type="Gene3D" id="1.10.10.10">
    <property type="entry name" value="Winged helix-like DNA-binding domain superfamily/Winged helix DNA-binding domain"/>
    <property type="match status" value="1"/>
</dbReference>
<dbReference type="PROSITE" id="PS50931">
    <property type="entry name" value="HTH_LYSR"/>
    <property type="match status" value="1"/>
</dbReference>